<proteinExistence type="predicted"/>
<evidence type="ECO:0000313" key="1">
    <source>
        <dbReference type="EMBL" id="MCI01796.1"/>
    </source>
</evidence>
<reference evidence="1 2" key="1">
    <citation type="journal article" date="2018" name="Front. Plant Sci.">
        <title>Red Clover (Trifolium pratense) and Zigzag Clover (T. medium) - A Picture of Genomic Similarities and Differences.</title>
        <authorList>
            <person name="Dluhosova J."/>
            <person name="Istvanek J."/>
            <person name="Nedelnik J."/>
            <person name="Repkova J."/>
        </authorList>
    </citation>
    <scope>NUCLEOTIDE SEQUENCE [LARGE SCALE GENOMIC DNA]</scope>
    <source>
        <strain evidence="2">cv. 10/8</strain>
        <tissue evidence="1">Leaf</tissue>
    </source>
</reference>
<evidence type="ECO:0000313" key="2">
    <source>
        <dbReference type="Proteomes" id="UP000265520"/>
    </source>
</evidence>
<dbReference type="AlphaFoldDB" id="A0A392NRU4"/>
<name>A0A392NRU4_9FABA</name>
<dbReference type="EMBL" id="LXQA010047139">
    <property type="protein sequence ID" value="MCI01796.1"/>
    <property type="molecule type" value="Genomic_DNA"/>
</dbReference>
<sequence length="63" mass="6780">MNKSQGSPISGAQYSFSIKTKVDVLPSDISPSTQPHPFIPLLAPSPLMPFTNNSVPKLSVVRE</sequence>
<organism evidence="1 2">
    <name type="scientific">Trifolium medium</name>
    <dbReference type="NCBI Taxonomy" id="97028"/>
    <lineage>
        <taxon>Eukaryota</taxon>
        <taxon>Viridiplantae</taxon>
        <taxon>Streptophyta</taxon>
        <taxon>Embryophyta</taxon>
        <taxon>Tracheophyta</taxon>
        <taxon>Spermatophyta</taxon>
        <taxon>Magnoliopsida</taxon>
        <taxon>eudicotyledons</taxon>
        <taxon>Gunneridae</taxon>
        <taxon>Pentapetalae</taxon>
        <taxon>rosids</taxon>
        <taxon>fabids</taxon>
        <taxon>Fabales</taxon>
        <taxon>Fabaceae</taxon>
        <taxon>Papilionoideae</taxon>
        <taxon>50 kb inversion clade</taxon>
        <taxon>NPAAA clade</taxon>
        <taxon>Hologalegina</taxon>
        <taxon>IRL clade</taxon>
        <taxon>Trifolieae</taxon>
        <taxon>Trifolium</taxon>
    </lineage>
</organism>
<accession>A0A392NRU4</accession>
<keyword evidence="2" id="KW-1185">Reference proteome</keyword>
<comment type="caution">
    <text evidence="1">The sequence shown here is derived from an EMBL/GenBank/DDBJ whole genome shotgun (WGS) entry which is preliminary data.</text>
</comment>
<dbReference type="Proteomes" id="UP000265520">
    <property type="component" value="Unassembled WGS sequence"/>
</dbReference>
<protein>
    <submittedName>
        <fullName evidence="1">Putative GPI-anchored protein</fullName>
    </submittedName>
</protein>